<evidence type="ECO:0000313" key="4">
    <source>
        <dbReference type="EMBL" id="BDQ38570.1"/>
    </source>
</evidence>
<feature type="repeat" description="TPR" evidence="3">
    <location>
        <begin position="201"/>
        <end position="234"/>
    </location>
</feature>
<dbReference type="Pfam" id="PF13181">
    <property type="entry name" value="TPR_8"/>
    <property type="match status" value="1"/>
</dbReference>
<keyword evidence="2 3" id="KW-0802">TPR repeat</keyword>
<sequence length="285" mass="33333">MKDEYRKCEDLLISTLTWGIFYNHKLRAMFFQTKDREPMTLSEYPEVLGVYSLQIDAEIGTGGTSVAHDNVTYWYARQLSDKEFEIQPLNAHHVPSGVRSTMKELDFLKQYTPEPNYYKIHTVPALDTLVKKIKMGEQAFADGNLDEAEQQFIKALMIDDKNIDANYGLGEVYSEKKEFEKLKKILNTLLELDEAFTYEHRQKFNKFGISLRKNGHYDESIRYYEKSLEIVESDENVYFNLARVFFEKGLNDRCISSLEQALAINPDFIEAQKFLNYCKKQKKKA</sequence>
<dbReference type="Pfam" id="PF13176">
    <property type="entry name" value="TPR_7"/>
    <property type="match status" value="1"/>
</dbReference>
<dbReference type="PROSITE" id="PS50005">
    <property type="entry name" value="TPR"/>
    <property type="match status" value="2"/>
</dbReference>
<name>A0ABM8B416_9BACT</name>
<dbReference type="InterPro" id="IPR019734">
    <property type="entry name" value="TPR_rpt"/>
</dbReference>
<dbReference type="SUPFAM" id="SSF48452">
    <property type="entry name" value="TPR-like"/>
    <property type="match status" value="1"/>
</dbReference>
<evidence type="ECO:0000256" key="1">
    <source>
        <dbReference type="ARBA" id="ARBA00022737"/>
    </source>
</evidence>
<reference evidence="4 5" key="1">
    <citation type="submission" date="2022-08" db="EMBL/GenBank/DDBJ databases">
        <title>Genome Sequence of the sulphate-reducing bacterium, Pseudodesulfovibrio sp. SYK.</title>
        <authorList>
            <person name="Kondo R."/>
            <person name="Kataoka T."/>
        </authorList>
    </citation>
    <scope>NUCLEOTIDE SEQUENCE [LARGE SCALE GENOMIC DNA]</scope>
    <source>
        <strain evidence="4 5">SYK</strain>
    </source>
</reference>
<keyword evidence="5" id="KW-1185">Reference proteome</keyword>
<evidence type="ECO:0000256" key="3">
    <source>
        <dbReference type="PROSITE-ProRule" id="PRU00339"/>
    </source>
</evidence>
<evidence type="ECO:0000313" key="5">
    <source>
        <dbReference type="Proteomes" id="UP001317742"/>
    </source>
</evidence>
<gene>
    <name evidence="4" type="ORF">SYK_29300</name>
</gene>
<dbReference type="SMART" id="SM00028">
    <property type="entry name" value="TPR"/>
    <property type="match status" value="4"/>
</dbReference>
<keyword evidence="1" id="KW-0677">Repeat</keyword>
<evidence type="ECO:0000256" key="2">
    <source>
        <dbReference type="ARBA" id="ARBA00022803"/>
    </source>
</evidence>
<dbReference type="PANTHER" id="PTHR44943:SF8">
    <property type="entry name" value="TPR REPEAT-CONTAINING PROTEIN MJ0263"/>
    <property type="match status" value="1"/>
</dbReference>
<feature type="repeat" description="TPR" evidence="3">
    <location>
        <begin position="235"/>
        <end position="268"/>
    </location>
</feature>
<dbReference type="Proteomes" id="UP001317742">
    <property type="component" value="Chromosome"/>
</dbReference>
<dbReference type="Gene3D" id="1.25.40.10">
    <property type="entry name" value="Tetratricopeptide repeat domain"/>
    <property type="match status" value="2"/>
</dbReference>
<protein>
    <recommendedName>
        <fullName evidence="6">Tetratricopeptide repeat protein</fullName>
    </recommendedName>
</protein>
<dbReference type="PANTHER" id="PTHR44943">
    <property type="entry name" value="CELLULOSE SYNTHASE OPERON PROTEIN C"/>
    <property type="match status" value="1"/>
</dbReference>
<proteinExistence type="predicted"/>
<organism evidence="4 5">
    <name type="scientific">Pseudodesulfovibrio nedwellii</name>
    <dbReference type="NCBI Taxonomy" id="2973072"/>
    <lineage>
        <taxon>Bacteria</taxon>
        <taxon>Pseudomonadati</taxon>
        <taxon>Thermodesulfobacteriota</taxon>
        <taxon>Desulfovibrionia</taxon>
        <taxon>Desulfovibrionales</taxon>
        <taxon>Desulfovibrionaceae</taxon>
    </lineage>
</organism>
<dbReference type="InterPro" id="IPR051685">
    <property type="entry name" value="Ycf3/AcsC/BcsC/TPR_MFPF"/>
</dbReference>
<dbReference type="InterPro" id="IPR011990">
    <property type="entry name" value="TPR-like_helical_dom_sf"/>
</dbReference>
<dbReference type="EMBL" id="AP026709">
    <property type="protein sequence ID" value="BDQ38570.1"/>
    <property type="molecule type" value="Genomic_DNA"/>
</dbReference>
<evidence type="ECO:0008006" key="6">
    <source>
        <dbReference type="Google" id="ProtNLM"/>
    </source>
</evidence>
<accession>A0ABM8B416</accession>
<dbReference type="Pfam" id="PF14559">
    <property type="entry name" value="TPR_19"/>
    <property type="match status" value="1"/>
</dbReference>